<evidence type="ECO:0000259" key="4">
    <source>
        <dbReference type="PROSITE" id="PS50995"/>
    </source>
</evidence>
<dbReference type="InterPro" id="IPR000835">
    <property type="entry name" value="HTH_MarR-typ"/>
</dbReference>
<reference evidence="5 6" key="1">
    <citation type="submission" date="2020-08" db="EMBL/GenBank/DDBJ databases">
        <title>Cohnella phylogeny.</title>
        <authorList>
            <person name="Dunlap C."/>
        </authorList>
    </citation>
    <scope>NUCLEOTIDE SEQUENCE [LARGE SCALE GENOMIC DNA]</scope>
    <source>
        <strain evidence="5 6">DSM 25241</strain>
    </source>
</reference>
<dbReference type="PROSITE" id="PS50995">
    <property type="entry name" value="HTH_MARR_2"/>
    <property type="match status" value="1"/>
</dbReference>
<keyword evidence="2" id="KW-0238">DNA-binding</keyword>
<dbReference type="SUPFAM" id="SSF46785">
    <property type="entry name" value="Winged helix' DNA-binding domain"/>
    <property type="match status" value="1"/>
</dbReference>
<dbReference type="InterPro" id="IPR023187">
    <property type="entry name" value="Tscrpt_reg_MarR-type_CS"/>
</dbReference>
<accession>A0A841SZF3</accession>
<evidence type="ECO:0000313" key="5">
    <source>
        <dbReference type="EMBL" id="MBB6635615.1"/>
    </source>
</evidence>
<dbReference type="EMBL" id="JACJVQ010000013">
    <property type="protein sequence ID" value="MBB6635615.1"/>
    <property type="molecule type" value="Genomic_DNA"/>
</dbReference>
<name>A0A841SZF3_9BACL</name>
<dbReference type="InterPro" id="IPR036390">
    <property type="entry name" value="WH_DNA-bd_sf"/>
</dbReference>
<proteinExistence type="predicted"/>
<dbReference type="PANTHER" id="PTHR42756:SF1">
    <property type="entry name" value="TRANSCRIPTIONAL REPRESSOR OF EMRAB OPERON"/>
    <property type="match status" value="1"/>
</dbReference>
<dbReference type="GO" id="GO:0003677">
    <property type="term" value="F:DNA binding"/>
    <property type="evidence" value="ECO:0007669"/>
    <property type="project" value="UniProtKB-KW"/>
</dbReference>
<dbReference type="InterPro" id="IPR036388">
    <property type="entry name" value="WH-like_DNA-bd_sf"/>
</dbReference>
<dbReference type="RefSeq" id="WP_185120828.1">
    <property type="nucleotide sequence ID" value="NZ_JACJVQ010000013.1"/>
</dbReference>
<evidence type="ECO:0000256" key="1">
    <source>
        <dbReference type="ARBA" id="ARBA00023015"/>
    </source>
</evidence>
<dbReference type="Gene3D" id="1.10.10.10">
    <property type="entry name" value="Winged helix-like DNA-binding domain superfamily/Winged helix DNA-binding domain"/>
    <property type="match status" value="1"/>
</dbReference>
<feature type="domain" description="HTH marR-type" evidence="4">
    <location>
        <begin position="4"/>
        <end position="136"/>
    </location>
</feature>
<dbReference type="PROSITE" id="PS01117">
    <property type="entry name" value="HTH_MARR_1"/>
    <property type="match status" value="1"/>
</dbReference>
<protein>
    <submittedName>
        <fullName evidence="5">MarR family transcriptional regulator</fullName>
    </submittedName>
</protein>
<sequence>MLLDDSIGFLISRTGRRVTQLLALHLASTGITTEQWSVLARLCEEDALSQKELASRVSKDQTNVTRILDQLERKGLIVRVVNPEDRRSHLPSVTAEGRAAYGEIAPLEENVISLVTEGLTPAQLSTLKELLNRIADAAGRHLNDNKPE</sequence>
<keyword evidence="1" id="KW-0805">Transcription regulation</keyword>
<dbReference type="SMART" id="SM00347">
    <property type="entry name" value="HTH_MARR"/>
    <property type="match status" value="1"/>
</dbReference>
<evidence type="ECO:0000313" key="6">
    <source>
        <dbReference type="Proteomes" id="UP000535838"/>
    </source>
</evidence>
<dbReference type="Pfam" id="PF01047">
    <property type="entry name" value="MarR"/>
    <property type="match status" value="1"/>
</dbReference>
<dbReference type="AlphaFoldDB" id="A0A841SZF3"/>
<evidence type="ECO:0000256" key="3">
    <source>
        <dbReference type="ARBA" id="ARBA00023163"/>
    </source>
</evidence>
<keyword evidence="6" id="KW-1185">Reference proteome</keyword>
<keyword evidence="3" id="KW-0804">Transcription</keyword>
<dbReference type="PANTHER" id="PTHR42756">
    <property type="entry name" value="TRANSCRIPTIONAL REGULATOR, MARR"/>
    <property type="match status" value="1"/>
</dbReference>
<comment type="caution">
    <text evidence="5">The sequence shown here is derived from an EMBL/GenBank/DDBJ whole genome shotgun (WGS) entry which is preliminary data.</text>
</comment>
<dbReference type="GO" id="GO:0003700">
    <property type="term" value="F:DNA-binding transcription factor activity"/>
    <property type="evidence" value="ECO:0007669"/>
    <property type="project" value="InterPro"/>
</dbReference>
<organism evidence="5 6">
    <name type="scientific">Cohnella thailandensis</name>
    <dbReference type="NCBI Taxonomy" id="557557"/>
    <lineage>
        <taxon>Bacteria</taxon>
        <taxon>Bacillati</taxon>
        <taxon>Bacillota</taxon>
        <taxon>Bacilli</taxon>
        <taxon>Bacillales</taxon>
        <taxon>Paenibacillaceae</taxon>
        <taxon>Cohnella</taxon>
    </lineage>
</organism>
<gene>
    <name evidence="5" type="ORF">H7B67_15955</name>
</gene>
<evidence type="ECO:0000256" key="2">
    <source>
        <dbReference type="ARBA" id="ARBA00023125"/>
    </source>
</evidence>
<dbReference type="Proteomes" id="UP000535838">
    <property type="component" value="Unassembled WGS sequence"/>
</dbReference>
<dbReference type="PRINTS" id="PR00598">
    <property type="entry name" value="HTHMARR"/>
</dbReference>